<accession>A0A061SWL0</accession>
<comment type="caution">
    <text evidence="3">The sequence shown here is derived from an EMBL/GenBank/DDBJ whole genome shotgun (WGS) entry which is preliminary data.</text>
</comment>
<gene>
    <name evidence="3" type="ORF">PM02_05180</name>
</gene>
<dbReference type="RefSeq" id="WP_037905930.1">
    <property type="nucleotide sequence ID" value="NZ_JEMU01000003.1"/>
</dbReference>
<evidence type="ECO:0000256" key="1">
    <source>
        <dbReference type="SAM" id="Phobius"/>
    </source>
</evidence>
<protein>
    <recommendedName>
        <fullName evidence="2">Inner membrane protein YgaP-like transmembrane domain-containing protein</fullName>
    </recommendedName>
</protein>
<keyword evidence="1" id="KW-0812">Transmembrane</keyword>
<keyword evidence="1" id="KW-0472">Membrane</keyword>
<name>A0A061SWL0_9RHOB</name>
<sequence>MTANVGSIDRVLRIVLGLVLIALPFVSNMALFASGTATVIAVVVGLVLIATSAMRFCPLYRIFGIRTCKV</sequence>
<organism evidence="3 4">
    <name type="scientific">Sulfitobacter mediterraneus</name>
    <dbReference type="NCBI Taxonomy" id="83219"/>
    <lineage>
        <taxon>Bacteria</taxon>
        <taxon>Pseudomonadati</taxon>
        <taxon>Pseudomonadota</taxon>
        <taxon>Alphaproteobacteria</taxon>
        <taxon>Rhodobacterales</taxon>
        <taxon>Roseobacteraceae</taxon>
        <taxon>Sulfitobacter</taxon>
    </lineage>
</organism>
<reference evidence="3 4" key="1">
    <citation type="journal article" date="2014" name="Genome Announc.">
        <title>Draft Genome Sequences of Two Isolates of the Roseobacter Group, Sulfitobacter sp. Strains 3SOLIMAR09 and 1FIGIMAR09, from Harbors of Mallorca Island (Mediterranean Sea).</title>
        <authorList>
            <person name="Mas-Llado M."/>
            <person name="Pina-Villalonga J.M."/>
            <person name="Brunet-Galmes I."/>
            <person name="Nogales B."/>
            <person name="Bosch R."/>
        </authorList>
    </citation>
    <scope>NUCLEOTIDE SEQUENCE [LARGE SCALE GENOMIC DNA]</scope>
    <source>
        <strain evidence="3 4">1FIGIMAR09</strain>
    </source>
</reference>
<feature type="transmembrane region" description="Helical" evidence="1">
    <location>
        <begin position="39"/>
        <end position="57"/>
    </location>
</feature>
<keyword evidence="4" id="KW-1185">Reference proteome</keyword>
<dbReference type="Proteomes" id="UP000027337">
    <property type="component" value="Unassembled WGS sequence"/>
</dbReference>
<dbReference type="InterPro" id="IPR021309">
    <property type="entry name" value="YgaP-like_TM"/>
</dbReference>
<feature type="transmembrane region" description="Helical" evidence="1">
    <location>
        <begin position="12"/>
        <end position="33"/>
    </location>
</feature>
<keyword evidence="1" id="KW-1133">Transmembrane helix</keyword>
<proteinExistence type="predicted"/>
<feature type="domain" description="Inner membrane protein YgaP-like transmembrane" evidence="2">
    <location>
        <begin position="1"/>
        <end position="69"/>
    </location>
</feature>
<evidence type="ECO:0000259" key="2">
    <source>
        <dbReference type="Pfam" id="PF11127"/>
    </source>
</evidence>
<evidence type="ECO:0000313" key="3">
    <source>
        <dbReference type="EMBL" id="KAJ04219.1"/>
    </source>
</evidence>
<dbReference type="eggNOG" id="ENOG50314KX">
    <property type="taxonomic scope" value="Bacteria"/>
</dbReference>
<dbReference type="STRING" id="83219.PM02_05180"/>
<dbReference type="AlphaFoldDB" id="A0A061SWL0"/>
<evidence type="ECO:0000313" key="4">
    <source>
        <dbReference type="Proteomes" id="UP000027337"/>
    </source>
</evidence>
<dbReference type="EMBL" id="JEMU01000003">
    <property type="protein sequence ID" value="KAJ04219.1"/>
    <property type="molecule type" value="Genomic_DNA"/>
</dbReference>
<dbReference type="Pfam" id="PF11127">
    <property type="entry name" value="YgaP-like_TM"/>
    <property type="match status" value="1"/>
</dbReference>